<proteinExistence type="predicted"/>
<reference evidence="2" key="1">
    <citation type="submission" date="2021-12" db="EMBL/GenBank/DDBJ databases">
        <authorList>
            <person name="Martin H S."/>
        </authorList>
    </citation>
    <scope>NUCLEOTIDE SEQUENCE</scope>
</reference>
<feature type="compositionally biased region" description="Basic residues" evidence="1">
    <location>
        <begin position="459"/>
        <end position="474"/>
    </location>
</feature>
<dbReference type="Proteomes" id="UP000838878">
    <property type="component" value="Chromosome 7"/>
</dbReference>
<feature type="region of interest" description="Disordered" evidence="1">
    <location>
        <begin position="1416"/>
        <end position="1451"/>
    </location>
</feature>
<feature type="region of interest" description="Disordered" evidence="1">
    <location>
        <begin position="1667"/>
        <end position="1686"/>
    </location>
</feature>
<feature type="region of interest" description="Disordered" evidence="1">
    <location>
        <begin position="435"/>
        <end position="480"/>
    </location>
</feature>
<evidence type="ECO:0000256" key="1">
    <source>
        <dbReference type="SAM" id="MobiDB-lite"/>
    </source>
</evidence>
<evidence type="ECO:0000313" key="3">
    <source>
        <dbReference type="Proteomes" id="UP000838878"/>
    </source>
</evidence>
<organism evidence="2 3">
    <name type="scientific">Brenthis ino</name>
    <name type="common">lesser marbled fritillary</name>
    <dbReference type="NCBI Taxonomy" id="405034"/>
    <lineage>
        <taxon>Eukaryota</taxon>
        <taxon>Metazoa</taxon>
        <taxon>Ecdysozoa</taxon>
        <taxon>Arthropoda</taxon>
        <taxon>Hexapoda</taxon>
        <taxon>Insecta</taxon>
        <taxon>Pterygota</taxon>
        <taxon>Neoptera</taxon>
        <taxon>Endopterygota</taxon>
        <taxon>Lepidoptera</taxon>
        <taxon>Glossata</taxon>
        <taxon>Ditrysia</taxon>
        <taxon>Papilionoidea</taxon>
        <taxon>Nymphalidae</taxon>
        <taxon>Heliconiinae</taxon>
        <taxon>Argynnini</taxon>
        <taxon>Brenthis</taxon>
    </lineage>
</organism>
<protein>
    <submittedName>
        <fullName evidence="2">Uncharacterized protein</fullName>
    </submittedName>
</protein>
<accession>A0A8J9YIE4</accession>
<evidence type="ECO:0000313" key="2">
    <source>
        <dbReference type="EMBL" id="CAH0728951.1"/>
    </source>
</evidence>
<dbReference type="OrthoDB" id="7463333at2759"/>
<sequence>MKTVSKSHNDDSNCSCESCLYRSESDRPLLRNLLARGSRIDRLYYGKYIPLREKKLLDRLVRTRAVYDDIRAQLLSDSSVSLSTKANFVPKKKISLKKLGSTEKSGTILKAVGMVDKGEILSSKNLSDCCSCCSCSSKIHIHNRSLRKQRHKHPYPGVQRRDNQTYERYGDAYSRKRGVRFKAKHIRSDPCTCTFKFSGLLKNHSKTMLRKLRTNAPLLVDLQTTTDEEISKKRHRTADLARASYQILKQSQERVSDAVVKGIKKLNESKTKIRESLELTAKKSLDKLKQGKDKLKSNGKSELERNNKNAILNKNVARICECPEMDLVSQIKKDSVIKFKDDLKKKRMLKDWECEPECIATTCDPEECYIKLKQKRPHTKIGTYREKREKKIGVPISQSNIKIQADKKKIKPILRAQQTEEIISRVQFQTNNVQENIRKNKNHPQKCACEKESKENVKPPKKSPPKISPPKKKLVNTEKAKVNQPIKNQIALKREAKLTNVQSANERSSRQAVRIGSSFSFNIEFYKNQAEPIEKTYKLPARPTLPVKYSNYDSKNQRYLYKRHNRSSQSLTTAKKKNKQVGRHNLKRCFCTLKLKGRKSRPKVKKRVTKETMSTDRSAMALNSFLDSCRPCDYIKNECNSLECKKTVLKNIQTNTYQSKTNKRQHLLPYECEPGICTPDYCDPHRCIKLINIRNAKVKKRSVKCSFCPSTHSRKTKSTSSLTSRSYAPFKAKYVQSIIAYTRKPKNIRESIMQRPNYQRQLITTRTDSRQAVRIGSTFSFNIEFYKDKSPYSTPPKNLSSLAIKPKLKEVIHHKKKLETRGHQKSSGSIYVAKPTQMTIKDRKANFGLALKRCFCTLKLQEKKHTKVKKRKMLTVGTETTNNSYVAVIMSNRSTKMDHKDVRLLEPFECEPFVCIPGECEPYVCLERIKKRHKKLKNAGIDTKKPLIAVGSSTVYSKISSKTIQAHSKPKSKHQKTLTNLKRTTGSIRKMKLKDKTPKNIKGKNSVNIGSSFSFNIEFSKSRSPITFTQSEKWPERKSKMTSKNNAIEKKTKIDAHIVNENTQVQRSKNHHKATIMSPLLKRCLCTLNLQKKRKQHSFKKSSTNSLKQNLLPSRIYTINAMTEEIRNRSYLKIFNNSRLNSNQLCVVKSNYECKTKQFSPIVNESIFLSKNREYIKEKNKPLNNFSLLGFTENCSKLRTDMSLFKTNCEIILNPIMNDNRNEICNISNGNINEYREQKKISLLHPKHRQSNHVSHYFKKCFNIMNLQIENNYKHFPTKRSKTVEIFKNNKTIKLLPYECEPGICTPGECNPYVCQKFILKRNMKNKSTKSGTKNITESISSSTRVLGNKSTQNNKKIYMKKVTSDNYKDLSGYGKNRVVRIGSSFDFNVEFSKNKKISRNYYEENTSVTKLSSNAKDARKLKKQTSKSLKSIDRGTTKDHKCHDMQSQSQLVSVTHRASTTLPMSKRCFCTLKLHKKGRLHKGTNLQQLKFQNDQNIMKIHTNSRGQNTKKTKPLKTTYRLEPYECEPNICEPGNCDPYHCLEIMKSKIPYNKTKESGTERTLHKNKSIHTRSMTTKNQSKATQRKLPYNIIPIDQIQPKLTTDIIKLNSHSPSKQVVRVGSRFSFNVEFFKDRLPYHNEPILSNEKDFVEHKKYLKDIKQKHVARKHSTASTIQSTKNKKSQMQNIPKIDSTMTSSFVKRSFCTAKLYQNKGKNIGLNLRKNAKPSFFKKCLCWLKLKKSLSTVDKDHEVVKNFILIRKP</sequence>
<keyword evidence="3" id="KW-1185">Reference proteome</keyword>
<feature type="region of interest" description="Disordered" evidence="1">
    <location>
        <begin position="1326"/>
        <end position="1353"/>
    </location>
</feature>
<gene>
    <name evidence="2" type="ORF">BINO364_LOCUS14110</name>
</gene>
<feature type="compositionally biased region" description="Basic and acidic residues" evidence="1">
    <location>
        <begin position="1431"/>
        <end position="1445"/>
    </location>
</feature>
<feature type="non-terminal residue" evidence="2">
    <location>
        <position position="1762"/>
    </location>
</feature>
<feature type="compositionally biased region" description="Polar residues" evidence="1">
    <location>
        <begin position="1329"/>
        <end position="1353"/>
    </location>
</feature>
<dbReference type="EMBL" id="OV170227">
    <property type="protein sequence ID" value="CAH0728951.1"/>
    <property type="molecule type" value="Genomic_DNA"/>
</dbReference>
<feature type="compositionally biased region" description="Basic and acidic residues" evidence="1">
    <location>
        <begin position="448"/>
        <end position="458"/>
    </location>
</feature>
<feature type="compositionally biased region" description="Polar residues" evidence="1">
    <location>
        <begin position="1671"/>
        <end position="1686"/>
    </location>
</feature>
<name>A0A8J9YIE4_9NEOP</name>